<dbReference type="InterPro" id="IPR028996">
    <property type="entry name" value="GM2-AP"/>
</dbReference>
<dbReference type="SUPFAM" id="SSF63707">
    <property type="entry name" value="Ganglioside M2 (gm2) activator"/>
    <property type="match status" value="1"/>
</dbReference>
<feature type="chain" id="PRO_5044892150" description="MD-2-related lipid-recognition domain-containing protein" evidence="2">
    <location>
        <begin position="16"/>
        <end position="191"/>
    </location>
</feature>
<evidence type="ECO:0008006" key="5">
    <source>
        <dbReference type="Google" id="ProtNLM"/>
    </source>
</evidence>
<organism evidence="3 4">
    <name type="scientific">Sinanodonta woodiana</name>
    <name type="common">Chinese pond mussel</name>
    <name type="synonym">Anodonta woodiana</name>
    <dbReference type="NCBI Taxonomy" id="1069815"/>
    <lineage>
        <taxon>Eukaryota</taxon>
        <taxon>Metazoa</taxon>
        <taxon>Spiralia</taxon>
        <taxon>Lophotrochozoa</taxon>
        <taxon>Mollusca</taxon>
        <taxon>Bivalvia</taxon>
        <taxon>Autobranchia</taxon>
        <taxon>Heteroconchia</taxon>
        <taxon>Palaeoheterodonta</taxon>
        <taxon>Unionida</taxon>
        <taxon>Unionoidea</taxon>
        <taxon>Unionidae</taxon>
        <taxon>Unioninae</taxon>
        <taxon>Sinanodonta</taxon>
    </lineage>
</organism>
<dbReference type="EMBL" id="JBJQND010000003">
    <property type="protein sequence ID" value="KAL3882959.1"/>
    <property type="molecule type" value="Genomic_DNA"/>
</dbReference>
<accession>A0ABD3X9N0</accession>
<evidence type="ECO:0000313" key="3">
    <source>
        <dbReference type="EMBL" id="KAL3882959.1"/>
    </source>
</evidence>
<gene>
    <name evidence="3" type="ORF">ACJMK2_029260</name>
</gene>
<dbReference type="InterPro" id="IPR036846">
    <property type="entry name" value="GM2-AP_sf"/>
</dbReference>
<dbReference type="PANTHER" id="PTHR17357:SF0">
    <property type="entry name" value="GANGLIOSIDE GM2 ACTIVATOR"/>
    <property type="match status" value="1"/>
</dbReference>
<proteinExistence type="predicted"/>
<keyword evidence="1 2" id="KW-0732">Signal</keyword>
<dbReference type="AlphaFoldDB" id="A0ABD3X9N0"/>
<keyword evidence="4" id="KW-1185">Reference proteome</keyword>
<protein>
    <recommendedName>
        <fullName evidence="5">MD-2-related lipid-recognition domain-containing protein</fullName>
    </recommendedName>
</protein>
<comment type="caution">
    <text evidence="3">The sequence shown here is derived from an EMBL/GenBank/DDBJ whole genome shotgun (WGS) entry which is preliminary data.</text>
</comment>
<evidence type="ECO:0000256" key="2">
    <source>
        <dbReference type="SAM" id="SignalP"/>
    </source>
</evidence>
<reference evidence="3 4" key="1">
    <citation type="submission" date="2024-11" db="EMBL/GenBank/DDBJ databases">
        <title>Chromosome-level genome assembly of the freshwater bivalve Anodonta woodiana.</title>
        <authorList>
            <person name="Chen X."/>
        </authorList>
    </citation>
    <scope>NUCLEOTIDE SEQUENCE [LARGE SCALE GENOMIC DNA]</scope>
    <source>
        <strain evidence="3">MN2024</strain>
        <tissue evidence="3">Gills</tissue>
    </source>
</reference>
<name>A0ABD3X9N0_SINWO</name>
<dbReference type="PANTHER" id="PTHR17357">
    <property type="entry name" value="GM2 GANGLIOSIDE ACTIVATOR PROTEIN"/>
    <property type="match status" value="1"/>
</dbReference>
<dbReference type="Proteomes" id="UP001634394">
    <property type="component" value="Unassembled WGS sequence"/>
</dbReference>
<sequence>MIPVVLALLFCHALGQLTLPAHFNWSDCGPSDRKIRIAYLHIDPVPVKLPGIITVSLEGTVSGTLPADFTMDVNMKKWTLGQWGNMPCIHNVGSCHYDYPFGLLKNFTRFGYFHQLVENGLPYSCSIAPERIYIIREIFNVSHIPDTCSRFVEGSYRYHLELKQTGHVIGCLTADLTFTSSTSYGFLFGRI</sequence>
<evidence type="ECO:0000313" key="4">
    <source>
        <dbReference type="Proteomes" id="UP001634394"/>
    </source>
</evidence>
<evidence type="ECO:0000256" key="1">
    <source>
        <dbReference type="ARBA" id="ARBA00022729"/>
    </source>
</evidence>
<feature type="signal peptide" evidence="2">
    <location>
        <begin position="1"/>
        <end position="15"/>
    </location>
</feature>
<dbReference type="Gene3D" id="2.70.220.10">
    <property type="entry name" value="Ganglioside GM2 activator"/>
    <property type="match status" value="1"/>
</dbReference>